<evidence type="ECO:0000313" key="1">
    <source>
        <dbReference type="EMBL" id="OLF54012.1"/>
    </source>
</evidence>
<organism evidence="1 2">
    <name type="scientific">Pseudomonas chlororaphis</name>
    <dbReference type="NCBI Taxonomy" id="587753"/>
    <lineage>
        <taxon>Bacteria</taxon>
        <taxon>Pseudomonadati</taxon>
        <taxon>Pseudomonadota</taxon>
        <taxon>Gammaproteobacteria</taxon>
        <taxon>Pseudomonadales</taxon>
        <taxon>Pseudomonadaceae</taxon>
        <taxon>Pseudomonas</taxon>
    </lineage>
</organism>
<accession>A0A1Q8EQD8</accession>
<dbReference type="AlphaFoldDB" id="A0A1Q8EQD8"/>
<evidence type="ECO:0000313" key="2">
    <source>
        <dbReference type="Proteomes" id="UP000185578"/>
    </source>
</evidence>
<sequence>MSTPYHTRFLLVTHLSNTSLPSNQLRPRLGALLEQQLIARCQLLFCNAEQTELGWVVRSSQPYPVLEAALSRLAHPDCLARYIDGLRLARFELFEEYQDRGLAARWQSGKHLLERLYLRLRTRGIRQG</sequence>
<protein>
    <submittedName>
        <fullName evidence="1">Uncharacterized protein</fullName>
    </submittedName>
</protein>
<dbReference type="EMBL" id="MSCT01000010">
    <property type="protein sequence ID" value="OLF54012.1"/>
    <property type="molecule type" value="Genomic_DNA"/>
</dbReference>
<name>A0A1Q8EQD8_9PSED</name>
<comment type="caution">
    <text evidence="1">The sequence shown here is derived from an EMBL/GenBank/DDBJ whole genome shotgun (WGS) entry which is preliminary data.</text>
</comment>
<proteinExistence type="predicted"/>
<dbReference type="RefSeq" id="WP_075119558.1">
    <property type="nucleotide sequence ID" value="NZ_MSCT01000010.1"/>
</dbReference>
<dbReference type="Proteomes" id="UP000185578">
    <property type="component" value="Unassembled WGS sequence"/>
</dbReference>
<gene>
    <name evidence="1" type="ORF">BTN82_13210</name>
</gene>
<reference evidence="1 2" key="1">
    <citation type="submission" date="2016-12" db="EMBL/GenBank/DDBJ databases">
        <authorList>
            <person name="Song W.-J."/>
            <person name="Kurnit D.M."/>
        </authorList>
    </citation>
    <scope>NUCLEOTIDE SEQUENCE [LARGE SCALE GENOMIC DNA]</scope>
    <source>
        <strain evidence="1 2">PCL1601</strain>
    </source>
</reference>
<dbReference type="OrthoDB" id="7027750at2"/>